<dbReference type="GO" id="GO:0006883">
    <property type="term" value="P:intracellular sodium ion homeostasis"/>
    <property type="evidence" value="ECO:0007669"/>
    <property type="project" value="TreeGrafter"/>
</dbReference>
<reference evidence="19" key="3">
    <citation type="journal article" date="2014" name="Nature">
        <title>Elephant shark genome provides unique insights into gnathostome evolution.</title>
        <authorList>
            <consortium name="International Elephant Shark Genome Sequencing Consortium"/>
            <person name="Venkatesh B."/>
            <person name="Lee A.P."/>
            <person name="Ravi V."/>
            <person name="Maurya A.K."/>
            <person name="Lian M.M."/>
            <person name="Swann J.B."/>
            <person name="Ohta Y."/>
            <person name="Flajnik M.F."/>
            <person name="Sutoh Y."/>
            <person name="Kasahara M."/>
            <person name="Hoon S."/>
            <person name="Gangu V."/>
            <person name="Roy S.W."/>
            <person name="Irimia M."/>
            <person name="Korzh V."/>
            <person name="Kondrychyn I."/>
            <person name="Lim Z.W."/>
            <person name="Tay B.H."/>
            <person name="Tohari S."/>
            <person name="Kong K.W."/>
            <person name="Ho S."/>
            <person name="Lorente-Galdos B."/>
            <person name="Quilez J."/>
            <person name="Marques-Bonet T."/>
            <person name="Raney B.J."/>
            <person name="Ingham P.W."/>
            <person name="Tay A."/>
            <person name="Hillier L.W."/>
            <person name="Minx P."/>
            <person name="Boehm T."/>
            <person name="Wilson R.K."/>
            <person name="Brenner S."/>
            <person name="Warren W.C."/>
        </authorList>
    </citation>
    <scope>NUCLEOTIDE SEQUENCE [LARGE SCALE GENOMIC DNA]</scope>
</reference>
<dbReference type="OMA" id="FGSCSRA"/>
<dbReference type="GO" id="GO:0005890">
    <property type="term" value="C:sodium:potassium-exchanging ATPase complex"/>
    <property type="evidence" value="ECO:0007669"/>
    <property type="project" value="InterPro"/>
</dbReference>
<dbReference type="Pfam" id="PF00287">
    <property type="entry name" value="Na_K-ATPase"/>
    <property type="match status" value="1"/>
</dbReference>
<dbReference type="PANTHER" id="PTHR11523:SF10">
    <property type="entry name" value="SODIUM_POTASSIUM-TRANSPORTING ATPASE SUBUNIT BETA-1"/>
    <property type="match status" value="1"/>
</dbReference>
<reference evidence="18" key="5">
    <citation type="submission" date="2025-09" db="UniProtKB">
        <authorList>
            <consortium name="Ensembl"/>
        </authorList>
    </citation>
    <scope>IDENTIFICATION</scope>
</reference>
<keyword evidence="7 17" id="KW-0812">Transmembrane</keyword>
<evidence type="ECO:0000256" key="9">
    <source>
        <dbReference type="ARBA" id="ARBA00022968"/>
    </source>
</evidence>
<dbReference type="AlphaFoldDB" id="A0A4W3H4M9"/>
<reference evidence="19" key="2">
    <citation type="journal article" date="2007" name="PLoS Biol.">
        <title>Survey sequencing and comparative analysis of the elephant shark (Callorhinchus milii) genome.</title>
        <authorList>
            <person name="Venkatesh B."/>
            <person name="Kirkness E.F."/>
            <person name="Loh Y.H."/>
            <person name="Halpern A.L."/>
            <person name="Lee A.P."/>
            <person name="Johnson J."/>
            <person name="Dandona N."/>
            <person name="Viswanathan L.D."/>
            <person name="Tay A."/>
            <person name="Venter J.C."/>
            <person name="Strausberg R.L."/>
            <person name="Brenner S."/>
        </authorList>
    </citation>
    <scope>NUCLEOTIDE SEQUENCE [LARGE SCALE GENOMIC DNA]</scope>
</reference>
<dbReference type="PROSITE" id="PS00391">
    <property type="entry name" value="ATPASE_NA_K_BETA_2"/>
    <property type="match status" value="1"/>
</dbReference>
<name>A0A4W3H4M9_CALMI</name>
<keyword evidence="9" id="KW-0735">Signal-anchor</keyword>
<keyword evidence="14" id="KW-1015">Disulfide bond</keyword>
<evidence type="ECO:0000256" key="3">
    <source>
        <dbReference type="ARBA" id="ARBA00022448"/>
    </source>
</evidence>
<evidence type="ECO:0000256" key="13">
    <source>
        <dbReference type="ARBA" id="ARBA00023136"/>
    </source>
</evidence>
<dbReference type="PANTHER" id="PTHR11523">
    <property type="entry name" value="SODIUM/POTASSIUM-DEPENDENT ATPASE BETA SUBUNIT"/>
    <property type="match status" value="1"/>
</dbReference>
<dbReference type="GO" id="GO:0036376">
    <property type="term" value="P:sodium ion export across plasma membrane"/>
    <property type="evidence" value="ECO:0007669"/>
    <property type="project" value="TreeGrafter"/>
</dbReference>
<sequence>MGNGEVFERIISAVPRLFKVVRYVACGIVHHPDPLLSSLCVAENGSGWFFFLFKFKILVFYLVFYGFLAAIFIGTIQVLLLTISEFEPKYQDRVAPPGLSTSPITIKTELKFQPSVQKSYEVFVKHLDNLLSEYSLEKQEEKSLFETCGEIPLTYTQRGNFDESNGQKGACKFDRRWLANCSGIDDTTYGYSTGKPCIIAKLNRIFKFLPQPPDNGTEIPEDLSLKYNQYIIPIHCHVKREEDKDKLGPVEYYGMGGFGGFPLHYYPYYGKRLHSNYLQPLVAIQFTNVTMNEPVRIECKAYGKNIGYSEKDRFQGRFDVKIEMNS</sequence>
<keyword evidence="11" id="KW-0915">Sodium</keyword>
<dbReference type="InterPro" id="IPR000402">
    <property type="entry name" value="Na/K_ATPase_sub_beta"/>
</dbReference>
<reference evidence="18" key="4">
    <citation type="submission" date="2025-08" db="UniProtKB">
        <authorList>
            <consortium name="Ensembl"/>
        </authorList>
    </citation>
    <scope>IDENTIFICATION</scope>
</reference>
<evidence type="ECO:0000256" key="14">
    <source>
        <dbReference type="ARBA" id="ARBA00023157"/>
    </source>
</evidence>
<keyword evidence="12 17" id="KW-0406">Ion transport</keyword>
<evidence type="ECO:0000256" key="8">
    <source>
        <dbReference type="ARBA" id="ARBA00022958"/>
    </source>
</evidence>
<keyword evidence="13 17" id="KW-0472">Membrane</keyword>
<keyword evidence="16" id="KW-0739">Sodium transport</keyword>
<accession>A0A4W3H4M9</accession>
<dbReference type="GeneTree" id="ENSGT01030000234579"/>
<proteinExistence type="inferred from homology"/>
<evidence type="ECO:0000256" key="7">
    <source>
        <dbReference type="ARBA" id="ARBA00022692"/>
    </source>
</evidence>
<evidence type="ECO:0000313" key="18">
    <source>
        <dbReference type="Ensembl" id="ENSCMIP00000011758.1"/>
    </source>
</evidence>
<keyword evidence="10 17" id="KW-1133">Transmembrane helix</keyword>
<evidence type="ECO:0000256" key="4">
    <source>
        <dbReference type="ARBA" id="ARBA00022475"/>
    </source>
</evidence>
<comment type="function">
    <text evidence="17">This is the non-catalytic component of the active enzyme, which catalyzes the hydrolysis of ATP coupled with the exchange of Na(+) and K(+) ions across the plasma membrane.</text>
</comment>
<keyword evidence="6" id="KW-0740">Sodium/potassium transport</keyword>
<evidence type="ECO:0000256" key="2">
    <source>
        <dbReference type="ARBA" id="ARBA00005876"/>
    </source>
</evidence>
<keyword evidence="15" id="KW-0325">Glycoprotein</keyword>
<evidence type="ECO:0000256" key="1">
    <source>
        <dbReference type="ARBA" id="ARBA00004401"/>
    </source>
</evidence>
<dbReference type="NCBIfam" id="TIGR01107">
    <property type="entry name" value="Na_K_ATPase_bet"/>
    <property type="match status" value="1"/>
</dbReference>
<evidence type="ECO:0000256" key="5">
    <source>
        <dbReference type="ARBA" id="ARBA00022538"/>
    </source>
</evidence>
<feature type="transmembrane region" description="Helical" evidence="17">
    <location>
        <begin position="58"/>
        <end position="83"/>
    </location>
</feature>
<reference evidence="19" key="1">
    <citation type="journal article" date="2006" name="Science">
        <title>Ancient noncoding elements conserved in the human genome.</title>
        <authorList>
            <person name="Venkatesh B."/>
            <person name="Kirkness E.F."/>
            <person name="Loh Y.H."/>
            <person name="Halpern A.L."/>
            <person name="Lee A.P."/>
            <person name="Johnson J."/>
            <person name="Dandona N."/>
            <person name="Viswanathan L.D."/>
            <person name="Tay A."/>
            <person name="Venter J.C."/>
            <person name="Strausberg R.L."/>
            <person name="Brenner S."/>
        </authorList>
    </citation>
    <scope>NUCLEOTIDE SEQUENCE [LARGE SCALE GENOMIC DNA]</scope>
</reference>
<dbReference type="InterPro" id="IPR038702">
    <property type="entry name" value="Na/K_ATPase_sub_beta_sf"/>
</dbReference>
<dbReference type="FunCoup" id="A0A4W3H4M9">
    <property type="interactions" value="638"/>
</dbReference>
<comment type="subcellular location">
    <subcellularLocation>
        <location evidence="1">Cell membrane</location>
        <topology evidence="1">Single-pass type II membrane protein</topology>
    </subcellularLocation>
    <subcellularLocation>
        <location evidence="17">Membrane</location>
    </subcellularLocation>
</comment>
<keyword evidence="19" id="KW-1185">Reference proteome</keyword>
<evidence type="ECO:0000256" key="10">
    <source>
        <dbReference type="ARBA" id="ARBA00022989"/>
    </source>
</evidence>
<organism evidence="18 19">
    <name type="scientific">Callorhinchus milii</name>
    <name type="common">Ghost shark</name>
    <dbReference type="NCBI Taxonomy" id="7868"/>
    <lineage>
        <taxon>Eukaryota</taxon>
        <taxon>Metazoa</taxon>
        <taxon>Chordata</taxon>
        <taxon>Craniata</taxon>
        <taxon>Vertebrata</taxon>
        <taxon>Chondrichthyes</taxon>
        <taxon>Holocephali</taxon>
        <taxon>Chimaeriformes</taxon>
        <taxon>Callorhinchidae</taxon>
        <taxon>Callorhinchus</taxon>
    </lineage>
</organism>
<dbReference type="Ensembl" id="ENSCMIT00000012043.1">
    <property type="protein sequence ID" value="ENSCMIP00000011758.1"/>
    <property type="gene ID" value="ENSCMIG00000006084.1"/>
</dbReference>
<evidence type="ECO:0000313" key="19">
    <source>
        <dbReference type="Proteomes" id="UP000314986"/>
    </source>
</evidence>
<dbReference type="GO" id="GO:0001671">
    <property type="term" value="F:ATPase activator activity"/>
    <property type="evidence" value="ECO:0007669"/>
    <property type="project" value="TreeGrafter"/>
</dbReference>
<evidence type="ECO:0000256" key="6">
    <source>
        <dbReference type="ARBA" id="ARBA00022607"/>
    </source>
</evidence>
<dbReference type="STRING" id="7868.ENSCMIP00000011758"/>
<dbReference type="GO" id="GO:0030007">
    <property type="term" value="P:intracellular potassium ion homeostasis"/>
    <property type="evidence" value="ECO:0007669"/>
    <property type="project" value="TreeGrafter"/>
</dbReference>
<evidence type="ECO:0000256" key="11">
    <source>
        <dbReference type="ARBA" id="ARBA00023053"/>
    </source>
</evidence>
<protein>
    <recommendedName>
        <fullName evidence="17">Sodium/potassium-transporting ATPase subunit beta</fullName>
    </recommendedName>
</protein>
<keyword evidence="5" id="KW-0633">Potassium transport</keyword>
<evidence type="ECO:0000256" key="12">
    <source>
        <dbReference type="ARBA" id="ARBA00023065"/>
    </source>
</evidence>
<keyword evidence="8" id="KW-0630">Potassium</keyword>
<dbReference type="GO" id="GO:1990573">
    <property type="term" value="P:potassium ion import across plasma membrane"/>
    <property type="evidence" value="ECO:0007669"/>
    <property type="project" value="TreeGrafter"/>
</dbReference>
<evidence type="ECO:0000256" key="15">
    <source>
        <dbReference type="ARBA" id="ARBA00023180"/>
    </source>
</evidence>
<evidence type="ECO:0000256" key="16">
    <source>
        <dbReference type="ARBA" id="ARBA00023201"/>
    </source>
</evidence>
<dbReference type="InParanoid" id="A0A4W3H4M9"/>
<dbReference type="Proteomes" id="UP000314986">
    <property type="component" value="Unassembled WGS sequence"/>
</dbReference>
<comment type="similarity">
    <text evidence="2 17">Belongs to the X(+)/potassium ATPases subunit beta family.</text>
</comment>
<keyword evidence="4" id="KW-1003">Cell membrane</keyword>
<dbReference type="Gene3D" id="2.60.40.1660">
    <property type="entry name" value="Na, k-atpase alpha subunit"/>
    <property type="match status" value="1"/>
</dbReference>
<keyword evidence="3 17" id="KW-0813">Transport</keyword>
<evidence type="ECO:0000256" key="17">
    <source>
        <dbReference type="RuleBase" id="RU362099"/>
    </source>
</evidence>